<evidence type="ECO:0000259" key="1">
    <source>
        <dbReference type="Pfam" id="PF00112"/>
    </source>
</evidence>
<dbReference type="RefSeq" id="WP_394395405.1">
    <property type="nucleotide sequence ID" value="NZ_JBIGHW010000002.1"/>
</dbReference>
<dbReference type="SUPFAM" id="SSF54001">
    <property type="entry name" value="Cysteine proteinases"/>
    <property type="match status" value="1"/>
</dbReference>
<accession>A0ABW7FDI0</accession>
<evidence type="ECO:0000313" key="2">
    <source>
        <dbReference type="EMBL" id="MFG6439763.1"/>
    </source>
</evidence>
<dbReference type="Proteomes" id="UP001606301">
    <property type="component" value="Unassembled WGS sequence"/>
</dbReference>
<protein>
    <submittedName>
        <fullName evidence="2">C1 family peptidase</fullName>
    </submittedName>
</protein>
<dbReference type="InterPro" id="IPR000668">
    <property type="entry name" value="Peptidase_C1A_C"/>
</dbReference>
<proteinExistence type="predicted"/>
<dbReference type="EMBL" id="JBIGHW010000002">
    <property type="protein sequence ID" value="MFG6439763.1"/>
    <property type="molecule type" value="Genomic_DNA"/>
</dbReference>
<reference evidence="2 3" key="1">
    <citation type="submission" date="2024-08" db="EMBL/GenBank/DDBJ databases">
        <authorList>
            <person name="Lu H."/>
        </authorList>
    </citation>
    <scope>NUCLEOTIDE SEQUENCE [LARGE SCALE GENOMIC DNA]</scope>
    <source>
        <strain evidence="2 3">LKC17W</strain>
    </source>
</reference>
<name>A0ABW7FDI0_9BURK</name>
<keyword evidence="3" id="KW-1185">Reference proteome</keyword>
<comment type="caution">
    <text evidence="2">The sequence shown here is derived from an EMBL/GenBank/DDBJ whole genome shotgun (WGS) entry which is preliminary data.</text>
</comment>
<evidence type="ECO:0000313" key="3">
    <source>
        <dbReference type="Proteomes" id="UP001606301"/>
    </source>
</evidence>
<gene>
    <name evidence="2" type="ORF">ACG0Z3_03625</name>
</gene>
<organism evidence="2 3">
    <name type="scientific">Pelomonas margarita</name>
    <dbReference type="NCBI Taxonomy" id="3299031"/>
    <lineage>
        <taxon>Bacteria</taxon>
        <taxon>Pseudomonadati</taxon>
        <taxon>Pseudomonadota</taxon>
        <taxon>Betaproteobacteria</taxon>
        <taxon>Burkholderiales</taxon>
        <taxon>Sphaerotilaceae</taxon>
        <taxon>Roseateles</taxon>
    </lineage>
</organism>
<dbReference type="InterPro" id="IPR038765">
    <property type="entry name" value="Papain-like_cys_pep_sf"/>
</dbReference>
<sequence>MDHVLGAVRAPGQPLEETYPYRHGIHDAPLTAPSGDFELHASASARRQDMTTAFVVSHLAAGSPVGLVIQVCQSLMQPDNGVVSFDPLVLPDQYHAVIGVGLGINLDTGESFILVRNSWGGTWGVDGHAWLPFALLDILLVEGFLI</sequence>
<dbReference type="Pfam" id="PF00112">
    <property type="entry name" value="Peptidase_C1"/>
    <property type="match status" value="1"/>
</dbReference>
<dbReference type="Gene3D" id="3.90.70.10">
    <property type="entry name" value="Cysteine proteinases"/>
    <property type="match status" value="1"/>
</dbReference>
<feature type="domain" description="Peptidase C1A papain C-terminal" evidence="1">
    <location>
        <begin position="13"/>
        <end position="129"/>
    </location>
</feature>